<keyword evidence="3 7" id="KW-0645">Protease</keyword>
<dbReference type="InterPro" id="IPR018202">
    <property type="entry name" value="Ser_caboxypep_ser_AS"/>
</dbReference>
<proteinExistence type="inferred from homology"/>
<comment type="similarity">
    <text evidence="1 7">Belongs to the peptidase S10 family.</text>
</comment>
<keyword evidence="2 7" id="KW-0121">Carboxypeptidase</keyword>
<dbReference type="Pfam" id="PF00450">
    <property type="entry name" value="Peptidase_S10"/>
    <property type="match status" value="1"/>
</dbReference>
<dbReference type="PROSITE" id="PS00131">
    <property type="entry name" value="CARBOXYPEPT_SER_SER"/>
    <property type="match status" value="1"/>
</dbReference>
<comment type="caution">
    <text evidence="9">The sequence shown here is derived from an EMBL/GenBank/DDBJ whole genome shotgun (WGS) entry which is preliminary data.</text>
</comment>
<dbReference type="GO" id="GO:0006508">
    <property type="term" value="P:proteolysis"/>
    <property type="evidence" value="ECO:0007669"/>
    <property type="project" value="UniProtKB-KW"/>
</dbReference>
<evidence type="ECO:0000256" key="3">
    <source>
        <dbReference type="ARBA" id="ARBA00022670"/>
    </source>
</evidence>
<keyword evidence="6" id="KW-0325">Glycoprotein</keyword>
<name>A0A1V9ZEP1_ACHHY</name>
<evidence type="ECO:0000256" key="4">
    <source>
        <dbReference type="ARBA" id="ARBA00022729"/>
    </source>
</evidence>
<dbReference type="Gene3D" id="3.40.50.1820">
    <property type="entry name" value="alpha/beta hydrolase"/>
    <property type="match status" value="1"/>
</dbReference>
<gene>
    <name evidence="9" type="ORF">ACHHYP_15785</name>
</gene>
<feature type="transmembrane region" description="Helical" evidence="8">
    <location>
        <begin position="26"/>
        <end position="45"/>
    </location>
</feature>
<dbReference type="InterPro" id="IPR001563">
    <property type="entry name" value="Peptidase_S10"/>
</dbReference>
<dbReference type="PANTHER" id="PTHR11802">
    <property type="entry name" value="SERINE PROTEASE FAMILY S10 SERINE CARBOXYPEPTIDASE"/>
    <property type="match status" value="1"/>
</dbReference>
<keyword evidence="4" id="KW-0732">Signal</keyword>
<dbReference type="PRINTS" id="PR00724">
    <property type="entry name" value="CRBOXYPTASEC"/>
</dbReference>
<keyword evidence="8" id="KW-0812">Transmembrane</keyword>
<protein>
    <recommendedName>
        <fullName evidence="7">Carboxypeptidase</fullName>
        <ecNumber evidence="7">3.4.16.-</ecNumber>
    </recommendedName>
</protein>
<dbReference type="OrthoDB" id="443318at2759"/>
<dbReference type="AlphaFoldDB" id="A0A1V9ZEP1"/>
<sequence length="467" mass="51038">MSSEKSPLFSVQTMPRKEPARGYSKWLLALGAAGVVGALALLAFVRKPADPATSGIFCDSTFQESGYIALPHKVDDNYFYWFFESRSDPATDPLVLWLTGGPGGSSMVALLTENGPCTIGDNLSTVRNPYSWTNNASVIWLDQPTGVGFSYSKSPKDDDHNEVDVGRNIYAFLQGFLAKHPKFAKNPFFITGESYAGHYVPAAAHYIVGQANATSGVAINLQGIAIGNGMTDTITQIPYSAHIARDNGYVDLVPAAEWAPLKAEAVACGKLVERCQTNTSACAEAMQFWGERVLSPMLSYSNKTGNQYDIREDCSRGCVDHASRITAFLNNPNVQAKLGVADVHWEEVSMRVYADFADDFMKNYVSFVRDILAHDVRVLVYAGDADLMCNWIGNEAWTKALEWPGKVAFNAAAERPLLVNGTAGSVRATDKLSFVRVFEAGHMVPMDQPLVAVTLMNRFFHNAPLDQ</sequence>
<evidence type="ECO:0000313" key="9">
    <source>
        <dbReference type="EMBL" id="OQR96458.1"/>
    </source>
</evidence>
<evidence type="ECO:0000256" key="5">
    <source>
        <dbReference type="ARBA" id="ARBA00022801"/>
    </source>
</evidence>
<keyword evidence="8" id="KW-1133">Transmembrane helix</keyword>
<dbReference type="GO" id="GO:0004185">
    <property type="term" value="F:serine-type carboxypeptidase activity"/>
    <property type="evidence" value="ECO:0007669"/>
    <property type="project" value="UniProtKB-UniRule"/>
</dbReference>
<organism evidence="9 10">
    <name type="scientific">Achlya hypogyna</name>
    <name type="common">Oomycete</name>
    <name type="synonym">Protoachlya hypogyna</name>
    <dbReference type="NCBI Taxonomy" id="1202772"/>
    <lineage>
        <taxon>Eukaryota</taxon>
        <taxon>Sar</taxon>
        <taxon>Stramenopiles</taxon>
        <taxon>Oomycota</taxon>
        <taxon>Saprolegniomycetes</taxon>
        <taxon>Saprolegniales</taxon>
        <taxon>Achlyaceae</taxon>
        <taxon>Achlya</taxon>
    </lineage>
</organism>
<evidence type="ECO:0000256" key="7">
    <source>
        <dbReference type="RuleBase" id="RU361156"/>
    </source>
</evidence>
<keyword evidence="10" id="KW-1185">Reference proteome</keyword>
<evidence type="ECO:0000256" key="8">
    <source>
        <dbReference type="SAM" id="Phobius"/>
    </source>
</evidence>
<dbReference type="PANTHER" id="PTHR11802:SF113">
    <property type="entry name" value="SERINE CARBOXYPEPTIDASE CTSA-4.1"/>
    <property type="match status" value="1"/>
</dbReference>
<dbReference type="SUPFAM" id="SSF53474">
    <property type="entry name" value="alpha/beta-Hydrolases"/>
    <property type="match status" value="1"/>
</dbReference>
<dbReference type="Proteomes" id="UP000243579">
    <property type="component" value="Unassembled WGS sequence"/>
</dbReference>
<evidence type="ECO:0000313" key="10">
    <source>
        <dbReference type="Proteomes" id="UP000243579"/>
    </source>
</evidence>
<dbReference type="EC" id="3.4.16.-" evidence="7"/>
<reference evidence="9 10" key="1">
    <citation type="journal article" date="2014" name="Genome Biol. Evol.">
        <title>The secreted proteins of Achlya hypogyna and Thraustotheca clavata identify the ancestral oomycete secretome and reveal gene acquisitions by horizontal gene transfer.</title>
        <authorList>
            <person name="Misner I."/>
            <person name="Blouin N."/>
            <person name="Leonard G."/>
            <person name="Richards T.A."/>
            <person name="Lane C.E."/>
        </authorList>
    </citation>
    <scope>NUCLEOTIDE SEQUENCE [LARGE SCALE GENOMIC DNA]</scope>
    <source>
        <strain evidence="9 10">ATCC 48635</strain>
    </source>
</reference>
<evidence type="ECO:0000256" key="1">
    <source>
        <dbReference type="ARBA" id="ARBA00009431"/>
    </source>
</evidence>
<evidence type="ECO:0000256" key="2">
    <source>
        <dbReference type="ARBA" id="ARBA00022645"/>
    </source>
</evidence>
<dbReference type="EMBL" id="JNBR01000144">
    <property type="protein sequence ID" value="OQR96458.1"/>
    <property type="molecule type" value="Genomic_DNA"/>
</dbReference>
<dbReference type="InterPro" id="IPR029058">
    <property type="entry name" value="AB_hydrolase_fold"/>
</dbReference>
<dbReference type="Gene3D" id="1.10.287.410">
    <property type="match status" value="1"/>
</dbReference>
<keyword evidence="8" id="KW-0472">Membrane</keyword>
<keyword evidence="5 7" id="KW-0378">Hydrolase</keyword>
<accession>A0A1V9ZEP1</accession>
<evidence type="ECO:0000256" key="6">
    <source>
        <dbReference type="ARBA" id="ARBA00023180"/>
    </source>
</evidence>